<dbReference type="EMBL" id="WJJP01000326">
    <property type="protein sequence ID" value="MBD3324961.1"/>
    <property type="molecule type" value="Genomic_DNA"/>
</dbReference>
<keyword evidence="1" id="KW-0812">Transmembrane</keyword>
<sequence>MNVALSLIIPFLNEQENIPVLVSELTKYFAAFRVENPEVLFVDDGSTDHSVELLGKAHHQGYRAKLLKLSRNYGSHAALRAGIWHATGEYITFLPADLQDPVELIEALYAKAHEGYDIVWAARQKVDVAHLEKFFSKVYAKLMQRFVANNYPPNGFDVVMFNRKVQQELNQNIEANSSLFLQLLTLGFTCTSISYDKRARKAGTSKWTFSKKLKLFIDSFVAFSYMPIRFVSLMGITLAFIGLLWAFYIIGRTLILNDLTSGWPTLISVLMIGFGLTNISLGIIAEYLWRTLDASRARKVFIVDEVIDISPENSAVQPE</sequence>
<feature type="domain" description="Glycosyltransferase 2-like" evidence="2">
    <location>
        <begin position="6"/>
        <end position="165"/>
    </location>
</feature>
<feature type="transmembrane region" description="Helical" evidence="1">
    <location>
        <begin position="215"/>
        <end position="248"/>
    </location>
</feature>
<name>A0A9D5Q6I8_9BACT</name>
<dbReference type="GO" id="GO:0005886">
    <property type="term" value="C:plasma membrane"/>
    <property type="evidence" value="ECO:0007669"/>
    <property type="project" value="TreeGrafter"/>
</dbReference>
<dbReference type="Gene3D" id="3.90.550.10">
    <property type="entry name" value="Spore Coat Polysaccharide Biosynthesis Protein SpsA, Chain A"/>
    <property type="match status" value="1"/>
</dbReference>
<feature type="transmembrane region" description="Helical" evidence="1">
    <location>
        <begin position="268"/>
        <end position="289"/>
    </location>
</feature>
<dbReference type="AlphaFoldDB" id="A0A9D5Q6I8"/>
<dbReference type="InterPro" id="IPR050256">
    <property type="entry name" value="Glycosyltransferase_2"/>
</dbReference>
<evidence type="ECO:0000259" key="2">
    <source>
        <dbReference type="Pfam" id="PF00535"/>
    </source>
</evidence>
<keyword evidence="1" id="KW-0472">Membrane</keyword>
<dbReference type="InterPro" id="IPR029044">
    <property type="entry name" value="Nucleotide-diphossugar_trans"/>
</dbReference>
<organism evidence="3 4">
    <name type="scientific">candidate division KSB3 bacterium</name>
    <dbReference type="NCBI Taxonomy" id="2044937"/>
    <lineage>
        <taxon>Bacteria</taxon>
        <taxon>candidate division KSB3</taxon>
    </lineage>
</organism>
<evidence type="ECO:0000313" key="3">
    <source>
        <dbReference type="EMBL" id="MBD3324961.1"/>
    </source>
</evidence>
<accession>A0A9D5Q6I8</accession>
<dbReference type="Pfam" id="PF00535">
    <property type="entry name" value="Glycos_transf_2"/>
    <property type="match status" value="1"/>
</dbReference>
<comment type="caution">
    <text evidence="3">The sequence shown here is derived from an EMBL/GenBank/DDBJ whole genome shotgun (WGS) entry which is preliminary data.</text>
</comment>
<proteinExistence type="predicted"/>
<reference evidence="3" key="1">
    <citation type="submission" date="2019-11" db="EMBL/GenBank/DDBJ databases">
        <title>Microbial mats filling the niche in hypersaline microbial mats.</title>
        <authorList>
            <person name="Wong H.L."/>
            <person name="Macleod F.I."/>
            <person name="White R.A. III"/>
            <person name="Burns B.P."/>
        </authorList>
    </citation>
    <scope>NUCLEOTIDE SEQUENCE</scope>
    <source>
        <strain evidence="3">Rbin_158</strain>
    </source>
</reference>
<gene>
    <name evidence="3" type="ORF">GF339_10275</name>
</gene>
<dbReference type="CDD" id="cd04187">
    <property type="entry name" value="DPM1_like_bac"/>
    <property type="match status" value="1"/>
</dbReference>
<evidence type="ECO:0000256" key="1">
    <source>
        <dbReference type="SAM" id="Phobius"/>
    </source>
</evidence>
<evidence type="ECO:0000313" key="4">
    <source>
        <dbReference type="Proteomes" id="UP000649604"/>
    </source>
</evidence>
<dbReference type="PANTHER" id="PTHR48090">
    <property type="entry name" value="UNDECAPRENYL-PHOSPHATE 4-DEOXY-4-FORMAMIDO-L-ARABINOSE TRANSFERASE-RELATED"/>
    <property type="match status" value="1"/>
</dbReference>
<dbReference type="SUPFAM" id="SSF53448">
    <property type="entry name" value="Nucleotide-diphospho-sugar transferases"/>
    <property type="match status" value="1"/>
</dbReference>
<protein>
    <submittedName>
        <fullName evidence="3">Glycosyltransferase</fullName>
    </submittedName>
</protein>
<dbReference type="PANTHER" id="PTHR48090:SF8">
    <property type="entry name" value="GLYCOSYLTRANSFERASE CSBB-RELATED"/>
    <property type="match status" value="1"/>
</dbReference>
<dbReference type="InterPro" id="IPR001173">
    <property type="entry name" value="Glyco_trans_2-like"/>
</dbReference>
<keyword evidence="1" id="KW-1133">Transmembrane helix</keyword>
<dbReference type="Proteomes" id="UP000649604">
    <property type="component" value="Unassembled WGS sequence"/>
</dbReference>